<comment type="subcellular location">
    <subcellularLocation>
        <location evidence="4">Nucleus</location>
    </subcellularLocation>
</comment>
<dbReference type="PANTHER" id="PTHR11514:SF115">
    <property type="entry name" value="TRANSCRIPTION FACTOR"/>
    <property type="match status" value="1"/>
</dbReference>
<dbReference type="GO" id="GO:0005634">
    <property type="term" value="C:nucleus"/>
    <property type="evidence" value="ECO:0007669"/>
    <property type="project" value="UniProtKB-SubCell"/>
</dbReference>
<dbReference type="SUPFAM" id="SSF47459">
    <property type="entry name" value="HLH, helix-loop-helix DNA-binding domain"/>
    <property type="match status" value="1"/>
</dbReference>
<feature type="domain" description="BHLH" evidence="7">
    <location>
        <begin position="29"/>
        <end position="78"/>
    </location>
</feature>
<organism evidence="8 9">
    <name type="scientific">Eragrostis curvula</name>
    <name type="common">weeping love grass</name>
    <dbReference type="NCBI Taxonomy" id="38414"/>
    <lineage>
        <taxon>Eukaryota</taxon>
        <taxon>Viridiplantae</taxon>
        <taxon>Streptophyta</taxon>
        <taxon>Embryophyta</taxon>
        <taxon>Tracheophyta</taxon>
        <taxon>Spermatophyta</taxon>
        <taxon>Magnoliopsida</taxon>
        <taxon>Liliopsida</taxon>
        <taxon>Poales</taxon>
        <taxon>Poaceae</taxon>
        <taxon>PACMAD clade</taxon>
        <taxon>Chloridoideae</taxon>
        <taxon>Eragrostideae</taxon>
        <taxon>Eragrostidinae</taxon>
        <taxon>Eragrostis</taxon>
    </lineage>
</organism>
<feature type="non-terminal residue" evidence="8">
    <location>
        <position position="1"/>
    </location>
</feature>
<dbReference type="Gramene" id="TVU42309">
    <property type="protein sequence ID" value="TVU42309"/>
    <property type="gene ID" value="EJB05_08706"/>
</dbReference>
<evidence type="ECO:0000256" key="1">
    <source>
        <dbReference type="ARBA" id="ARBA00005510"/>
    </source>
</evidence>
<evidence type="ECO:0000256" key="2">
    <source>
        <dbReference type="ARBA" id="ARBA00023015"/>
    </source>
</evidence>
<keyword evidence="3 4" id="KW-0804">Transcription</keyword>
<evidence type="ECO:0000256" key="5">
    <source>
        <dbReference type="SAM" id="Coils"/>
    </source>
</evidence>
<dbReference type="InterPro" id="IPR036638">
    <property type="entry name" value="HLH_DNA-bd_sf"/>
</dbReference>
<dbReference type="Proteomes" id="UP000324897">
    <property type="component" value="Unassembled WGS sequence"/>
</dbReference>
<feature type="region of interest" description="Disordered" evidence="6">
    <location>
        <begin position="1"/>
        <end position="46"/>
    </location>
</feature>
<evidence type="ECO:0000256" key="4">
    <source>
        <dbReference type="RuleBase" id="RU369104"/>
    </source>
</evidence>
<sequence>MVSLPSTTKPEQGSKRPGGGRTPGSRHSKQSANHVENERQRREKMNRRFCELRAAVPTVSRMDKTSLLADATAYINQLRARVAQLEAQQARASSSYPCNATAGAPDEEVQVSVAAGAEAVAVRLSTRRRRSWRCSGRLSSKCDTLVSVEFIVIET</sequence>
<dbReference type="PROSITE" id="PS50888">
    <property type="entry name" value="BHLH"/>
    <property type="match status" value="1"/>
</dbReference>
<dbReference type="AlphaFoldDB" id="A0A5J9W1K6"/>
<dbReference type="SMART" id="SM00353">
    <property type="entry name" value="HLH"/>
    <property type="match status" value="1"/>
</dbReference>
<dbReference type="PANTHER" id="PTHR11514">
    <property type="entry name" value="MYC"/>
    <property type="match status" value="1"/>
</dbReference>
<evidence type="ECO:0000259" key="7">
    <source>
        <dbReference type="PROSITE" id="PS50888"/>
    </source>
</evidence>
<keyword evidence="4" id="KW-0539">Nucleus</keyword>
<keyword evidence="9" id="KW-1185">Reference proteome</keyword>
<evidence type="ECO:0000313" key="8">
    <source>
        <dbReference type="EMBL" id="TVU42309.1"/>
    </source>
</evidence>
<feature type="coiled-coil region" evidence="5">
    <location>
        <begin position="68"/>
        <end position="95"/>
    </location>
</feature>
<keyword evidence="2 4" id="KW-0805">Transcription regulation</keyword>
<evidence type="ECO:0000256" key="3">
    <source>
        <dbReference type="ARBA" id="ARBA00023163"/>
    </source>
</evidence>
<feature type="compositionally biased region" description="Basic and acidic residues" evidence="6">
    <location>
        <begin position="35"/>
        <end position="46"/>
    </location>
</feature>
<comment type="caution">
    <text evidence="8">The sequence shown here is derived from an EMBL/GenBank/DDBJ whole genome shotgun (WGS) entry which is preliminary data.</text>
</comment>
<proteinExistence type="inferred from homology"/>
<dbReference type="Pfam" id="PF00010">
    <property type="entry name" value="HLH"/>
    <property type="match status" value="1"/>
</dbReference>
<dbReference type="EMBL" id="RWGY01000005">
    <property type="protein sequence ID" value="TVU42309.1"/>
    <property type="molecule type" value="Genomic_DNA"/>
</dbReference>
<dbReference type="GO" id="GO:0003700">
    <property type="term" value="F:DNA-binding transcription factor activity"/>
    <property type="evidence" value="ECO:0007669"/>
    <property type="project" value="InterPro"/>
</dbReference>
<protein>
    <recommendedName>
        <fullName evidence="4">Transcription factor</fullName>
        <shortName evidence="4">bHLH transcription factor</shortName>
    </recommendedName>
    <alternativeName>
        <fullName evidence="4">Basic helix-loop-helix protein</fullName>
    </alternativeName>
</protein>
<keyword evidence="5" id="KW-0175">Coiled coil</keyword>
<name>A0A5J9W1K6_9POAL</name>
<dbReference type="InterPro" id="IPR011598">
    <property type="entry name" value="bHLH_dom"/>
</dbReference>
<dbReference type="OrthoDB" id="691089at2759"/>
<evidence type="ECO:0000313" key="9">
    <source>
        <dbReference type="Proteomes" id="UP000324897"/>
    </source>
</evidence>
<evidence type="ECO:0000256" key="6">
    <source>
        <dbReference type="SAM" id="MobiDB-lite"/>
    </source>
</evidence>
<reference evidence="8 9" key="1">
    <citation type="journal article" date="2019" name="Sci. Rep.">
        <title>A high-quality genome of Eragrostis curvula grass provides insights into Poaceae evolution and supports new strategies to enhance forage quality.</title>
        <authorList>
            <person name="Carballo J."/>
            <person name="Santos B.A.C.M."/>
            <person name="Zappacosta D."/>
            <person name="Garbus I."/>
            <person name="Selva J.P."/>
            <person name="Gallo C.A."/>
            <person name="Diaz A."/>
            <person name="Albertini E."/>
            <person name="Caccamo M."/>
            <person name="Echenique V."/>
        </authorList>
    </citation>
    <scope>NUCLEOTIDE SEQUENCE [LARGE SCALE GENOMIC DNA]</scope>
    <source>
        <strain evidence="9">cv. Victoria</strain>
        <tissue evidence="8">Leaf</tissue>
    </source>
</reference>
<comment type="similarity">
    <text evidence="1">Belongs to the bHLH protein family.</text>
</comment>
<dbReference type="GO" id="GO:0000976">
    <property type="term" value="F:transcription cis-regulatory region binding"/>
    <property type="evidence" value="ECO:0007669"/>
    <property type="project" value="TreeGrafter"/>
</dbReference>
<dbReference type="GO" id="GO:0046983">
    <property type="term" value="F:protein dimerization activity"/>
    <property type="evidence" value="ECO:0007669"/>
    <property type="project" value="InterPro"/>
</dbReference>
<dbReference type="InterPro" id="IPR045084">
    <property type="entry name" value="AIB/MYC-like"/>
</dbReference>
<gene>
    <name evidence="8" type="ORF">EJB05_08706</name>
</gene>
<feature type="compositionally biased region" description="Polar residues" evidence="6">
    <location>
        <begin position="1"/>
        <end position="11"/>
    </location>
</feature>
<accession>A0A5J9W1K6</accession>
<dbReference type="Gene3D" id="4.10.280.10">
    <property type="entry name" value="Helix-loop-helix DNA-binding domain"/>
    <property type="match status" value="1"/>
</dbReference>